<keyword evidence="2" id="KW-1185">Reference proteome</keyword>
<proteinExistence type="predicted"/>
<name>D2PX36_KRIFD</name>
<dbReference type="SUPFAM" id="SSF52540">
    <property type="entry name" value="P-loop containing nucleoside triphosphate hydrolases"/>
    <property type="match status" value="1"/>
</dbReference>
<dbReference type="KEGG" id="kfl:Kfla_6419"/>
<dbReference type="RefSeq" id="WP_012923968.1">
    <property type="nucleotide sequence ID" value="NC_013729.1"/>
</dbReference>
<dbReference type="Proteomes" id="UP000007967">
    <property type="component" value="Chromosome"/>
</dbReference>
<dbReference type="Gene3D" id="3.40.50.300">
    <property type="entry name" value="P-loop containing nucleotide triphosphate hydrolases"/>
    <property type="match status" value="1"/>
</dbReference>
<dbReference type="InterPro" id="IPR027417">
    <property type="entry name" value="P-loop_NTPase"/>
</dbReference>
<evidence type="ECO:0000313" key="2">
    <source>
        <dbReference type="Proteomes" id="UP000007967"/>
    </source>
</evidence>
<gene>
    <name evidence="1" type="ordered locus">Kfla_6419</name>
</gene>
<reference evidence="1 2" key="2">
    <citation type="journal article" date="2010" name="Stand. Genomic Sci.">
        <title>Complete genome sequence of Kribbella flavida type strain (IFO 14399).</title>
        <authorList>
            <person name="Pukall R."/>
            <person name="Lapidus A."/>
            <person name="Glavina Del Rio T."/>
            <person name="Copeland A."/>
            <person name="Tice H."/>
            <person name="Cheng J.-F."/>
            <person name="Lucas S."/>
            <person name="Chen F."/>
            <person name="Nolan M."/>
            <person name="LaButti K."/>
            <person name="Pati A."/>
            <person name="Ivanova N."/>
            <person name="Mavrommatis K."/>
            <person name="Mikhailova N."/>
            <person name="Pitluck S."/>
            <person name="Bruce D."/>
            <person name="Goodwin L."/>
            <person name="Land M."/>
            <person name="Hauser L."/>
            <person name="Chang Y.-J."/>
            <person name="Jeffries C.D."/>
            <person name="Chen A."/>
            <person name="Palaniappan K."/>
            <person name="Chain P."/>
            <person name="Rohde M."/>
            <person name="Goeker M."/>
            <person name="Bristow J."/>
            <person name="Eisen J.A."/>
            <person name="Markowitz V."/>
            <person name="Hugenholtz P."/>
            <person name="Kyrpides N.C."/>
            <person name="Klenk H.-P."/>
            <person name="Brettin T."/>
        </authorList>
    </citation>
    <scope>NUCLEOTIDE SEQUENCE [LARGE SCALE GENOMIC DNA]</scope>
    <source>
        <strain evidence="2">DSM 17836 / JCM 10339 / NBRC 14399</strain>
    </source>
</reference>
<sequence length="190" mass="20134">MDGLLLERLLPALPERVGVAAGQQAALVVGTTAQARQCADVIAGLDDPPPGAVVKSSGTVRLVPAEGGLLPHLTVLGNVVHGHTVTHRVTRQAAEEQCRITSTNCGLDDVLDRYPHEITPGRRRLTGLARALRAQPSVIVLEDAAGLPTWGSLLRPDHMTELWSIAVLLITTDPARAAGFAPRFDARSET</sequence>
<dbReference type="eggNOG" id="COG3839">
    <property type="taxonomic scope" value="Bacteria"/>
</dbReference>
<reference evidence="2" key="1">
    <citation type="submission" date="2009-09" db="EMBL/GenBank/DDBJ databases">
        <title>The complete genome of Kribbella flavida DSM 17836.</title>
        <authorList>
            <consortium name="US DOE Joint Genome Institute (JGI-PGF)"/>
            <person name="Lucas S."/>
            <person name="Copeland A."/>
            <person name="Lapidus A."/>
            <person name="Glavina del Rio T."/>
            <person name="Dalin E."/>
            <person name="Tice H."/>
            <person name="Bruce D."/>
            <person name="Goodwin L."/>
            <person name="Pitluck S."/>
            <person name="Kyrpides N."/>
            <person name="Mavromatis K."/>
            <person name="Ivanova N."/>
            <person name="Saunders E."/>
            <person name="Brettin T."/>
            <person name="Detter J.C."/>
            <person name="Han C."/>
            <person name="Larimer F."/>
            <person name="Land M."/>
            <person name="Hauser L."/>
            <person name="Markowitz V."/>
            <person name="Cheng J.-F."/>
            <person name="Hugenholtz P."/>
            <person name="Woyke T."/>
            <person name="Wu D."/>
            <person name="Pukall R."/>
            <person name="Klenk H.-P."/>
            <person name="Eisen J.A."/>
        </authorList>
    </citation>
    <scope>NUCLEOTIDE SEQUENCE [LARGE SCALE GENOMIC DNA]</scope>
    <source>
        <strain evidence="2">DSM 17836 / JCM 10339 / NBRC 14399</strain>
    </source>
</reference>
<dbReference type="HOGENOM" id="CLU_1426304_0_0_11"/>
<dbReference type="AlphaFoldDB" id="D2PX36"/>
<dbReference type="EMBL" id="CP001736">
    <property type="protein sequence ID" value="ADB35416.1"/>
    <property type="molecule type" value="Genomic_DNA"/>
</dbReference>
<protein>
    <recommendedName>
        <fullName evidence="3">ABC transporter related protein</fullName>
    </recommendedName>
</protein>
<evidence type="ECO:0008006" key="3">
    <source>
        <dbReference type="Google" id="ProtNLM"/>
    </source>
</evidence>
<accession>D2PX36</accession>
<dbReference type="OrthoDB" id="3821388at2"/>
<organism evidence="1 2">
    <name type="scientific">Kribbella flavida (strain DSM 17836 / JCM 10339 / NBRC 14399)</name>
    <dbReference type="NCBI Taxonomy" id="479435"/>
    <lineage>
        <taxon>Bacteria</taxon>
        <taxon>Bacillati</taxon>
        <taxon>Actinomycetota</taxon>
        <taxon>Actinomycetes</taxon>
        <taxon>Propionibacteriales</taxon>
        <taxon>Kribbellaceae</taxon>
        <taxon>Kribbella</taxon>
    </lineage>
</organism>
<dbReference type="STRING" id="479435.Kfla_6419"/>
<evidence type="ECO:0000313" key="1">
    <source>
        <dbReference type="EMBL" id="ADB35416.1"/>
    </source>
</evidence>